<evidence type="ECO:0000259" key="3">
    <source>
        <dbReference type="Pfam" id="PF13581"/>
    </source>
</evidence>
<dbReference type="GO" id="GO:0004674">
    <property type="term" value="F:protein serine/threonine kinase activity"/>
    <property type="evidence" value="ECO:0007669"/>
    <property type="project" value="UniProtKB-KW"/>
</dbReference>
<evidence type="ECO:0000313" key="4">
    <source>
        <dbReference type="EMBL" id="MCQ8834432.1"/>
    </source>
</evidence>
<keyword evidence="5" id="KW-1185">Reference proteome</keyword>
<accession>A0A9X2RXM4</accession>
<dbReference type="CDD" id="cd16936">
    <property type="entry name" value="HATPase_RsbW-like"/>
    <property type="match status" value="1"/>
</dbReference>
<keyword evidence="1" id="KW-0723">Serine/threonine-protein kinase</keyword>
<dbReference type="Proteomes" id="UP001142400">
    <property type="component" value="Unassembled WGS sequence"/>
</dbReference>
<evidence type="ECO:0000256" key="2">
    <source>
        <dbReference type="SAM" id="MobiDB-lite"/>
    </source>
</evidence>
<name>A0A9X2RXM4_STRMQ</name>
<dbReference type="AlphaFoldDB" id="A0A9X2RXM4"/>
<sequence length="140" mass="15790">MTSRPLPIGSPSEHWRLPRHPRSVGRARQRLRQELTARRISTDMLATAELLLSELVTNAVQHAHVLPGREIEVSYELSNSHLRVEVADASDEQPEQRAVDNNDERGRGLLLVDALATKWGVSPQSIIGKFVWFELPLPMD</sequence>
<reference evidence="4" key="1">
    <citation type="submission" date="2022-06" db="EMBL/GenBank/DDBJ databases">
        <title>WGS of actinobacteria.</title>
        <authorList>
            <person name="Thawai C."/>
        </authorList>
    </citation>
    <scope>NUCLEOTIDE SEQUENCE</scope>
    <source>
        <strain evidence="4">DSM 42010</strain>
    </source>
</reference>
<dbReference type="InterPro" id="IPR036890">
    <property type="entry name" value="HATPase_C_sf"/>
</dbReference>
<feature type="domain" description="Histidine kinase/HSP90-like ATPase" evidence="3">
    <location>
        <begin position="18"/>
        <end position="119"/>
    </location>
</feature>
<dbReference type="Pfam" id="PF13581">
    <property type="entry name" value="HATPase_c_2"/>
    <property type="match status" value="1"/>
</dbReference>
<evidence type="ECO:0000313" key="5">
    <source>
        <dbReference type="Proteomes" id="UP001142400"/>
    </source>
</evidence>
<dbReference type="EMBL" id="JANIIC010000057">
    <property type="protein sequence ID" value="MCQ8834432.1"/>
    <property type="molecule type" value="Genomic_DNA"/>
</dbReference>
<dbReference type="GO" id="GO:0005524">
    <property type="term" value="F:ATP binding"/>
    <property type="evidence" value="ECO:0007669"/>
    <property type="project" value="UniProtKB-KW"/>
</dbReference>
<dbReference type="RefSeq" id="WP_257634771.1">
    <property type="nucleotide sequence ID" value="NZ_JANIIC010000057.1"/>
</dbReference>
<organism evidence="4 5">
    <name type="scientific">Streptomyces malaysiensis subsp. samsunensis</name>
    <dbReference type="NCBI Taxonomy" id="459658"/>
    <lineage>
        <taxon>Bacteria</taxon>
        <taxon>Bacillati</taxon>
        <taxon>Actinomycetota</taxon>
        <taxon>Actinomycetes</taxon>
        <taxon>Kitasatosporales</taxon>
        <taxon>Streptomycetaceae</taxon>
        <taxon>Streptomyces</taxon>
        <taxon>Streptomyces violaceusniger group</taxon>
    </lineage>
</organism>
<dbReference type="PANTHER" id="PTHR35526">
    <property type="entry name" value="ANTI-SIGMA-F FACTOR RSBW-RELATED"/>
    <property type="match status" value="1"/>
</dbReference>
<keyword evidence="4" id="KW-0547">Nucleotide-binding</keyword>
<gene>
    <name evidence="4" type="ORF">NQU54_36605</name>
</gene>
<feature type="region of interest" description="Disordered" evidence="2">
    <location>
        <begin position="1"/>
        <end position="27"/>
    </location>
</feature>
<protein>
    <submittedName>
        <fullName evidence="4">ATP-binding protein</fullName>
    </submittedName>
</protein>
<dbReference type="InterPro" id="IPR050267">
    <property type="entry name" value="Anti-sigma-factor_SerPK"/>
</dbReference>
<keyword evidence="1" id="KW-0418">Kinase</keyword>
<dbReference type="Gene3D" id="3.30.565.10">
    <property type="entry name" value="Histidine kinase-like ATPase, C-terminal domain"/>
    <property type="match status" value="1"/>
</dbReference>
<proteinExistence type="predicted"/>
<dbReference type="InterPro" id="IPR003594">
    <property type="entry name" value="HATPase_dom"/>
</dbReference>
<evidence type="ECO:0000256" key="1">
    <source>
        <dbReference type="ARBA" id="ARBA00022527"/>
    </source>
</evidence>
<keyword evidence="4" id="KW-0067">ATP-binding</keyword>
<feature type="compositionally biased region" description="Basic residues" evidence="2">
    <location>
        <begin position="17"/>
        <end position="27"/>
    </location>
</feature>
<dbReference type="PANTHER" id="PTHR35526:SF3">
    <property type="entry name" value="ANTI-SIGMA-F FACTOR RSBW"/>
    <property type="match status" value="1"/>
</dbReference>
<comment type="caution">
    <text evidence="4">The sequence shown here is derived from an EMBL/GenBank/DDBJ whole genome shotgun (WGS) entry which is preliminary data.</text>
</comment>
<keyword evidence="1" id="KW-0808">Transferase</keyword>
<dbReference type="SUPFAM" id="SSF55874">
    <property type="entry name" value="ATPase domain of HSP90 chaperone/DNA topoisomerase II/histidine kinase"/>
    <property type="match status" value="1"/>
</dbReference>